<comment type="caution">
    <text evidence="2">The sequence shown here is derived from an EMBL/GenBank/DDBJ whole genome shotgun (WGS) entry which is preliminary data.</text>
</comment>
<dbReference type="AlphaFoldDB" id="A0A2B9QHK3"/>
<keyword evidence="1" id="KW-0472">Membrane</keyword>
<proteinExistence type="predicted"/>
<evidence type="ECO:0000256" key="1">
    <source>
        <dbReference type="SAM" id="Phobius"/>
    </source>
</evidence>
<feature type="transmembrane region" description="Helical" evidence="1">
    <location>
        <begin position="61"/>
        <end position="79"/>
    </location>
</feature>
<evidence type="ECO:0000313" key="3">
    <source>
        <dbReference type="Proteomes" id="UP000223777"/>
    </source>
</evidence>
<feature type="transmembrane region" description="Helical" evidence="1">
    <location>
        <begin position="6"/>
        <end position="24"/>
    </location>
</feature>
<dbReference type="EMBL" id="NUIL01000001">
    <property type="protein sequence ID" value="PGO34288.1"/>
    <property type="molecule type" value="Genomic_DNA"/>
</dbReference>
<dbReference type="GO" id="GO:0016740">
    <property type="term" value="F:transferase activity"/>
    <property type="evidence" value="ECO:0007669"/>
    <property type="project" value="UniProtKB-KW"/>
</dbReference>
<protein>
    <submittedName>
        <fullName evidence="2">Protoheme IX farnesyltransferase</fullName>
    </submittedName>
</protein>
<gene>
    <name evidence="2" type="ORF">CN984_03200</name>
</gene>
<keyword evidence="1" id="KW-0812">Transmembrane</keyword>
<organism evidence="2 3">
    <name type="scientific">Bacillus cereus</name>
    <dbReference type="NCBI Taxonomy" id="1396"/>
    <lineage>
        <taxon>Bacteria</taxon>
        <taxon>Bacillati</taxon>
        <taxon>Bacillota</taxon>
        <taxon>Bacilli</taxon>
        <taxon>Bacillales</taxon>
        <taxon>Bacillaceae</taxon>
        <taxon>Bacillus</taxon>
        <taxon>Bacillus cereus group</taxon>
    </lineage>
</organism>
<evidence type="ECO:0000313" key="2">
    <source>
        <dbReference type="EMBL" id="PGO34288.1"/>
    </source>
</evidence>
<name>A0A2B9QHK3_BACCE</name>
<dbReference type="Proteomes" id="UP000223777">
    <property type="component" value="Unassembled WGS sequence"/>
</dbReference>
<dbReference type="RefSeq" id="WP_098763205.1">
    <property type="nucleotide sequence ID" value="NZ_NUIL01000001.1"/>
</dbReference>
<sequence length="81" mass="9325">MEDIFFMVLCFFIACGIIIFGIILDKETFKKQRANSLVFSLLTPFPIVLSFSFYLFKIFSIGVGAAILYSIFYDVYSYFGL</sequence>
<feature type="transmembrane region" description="Helical" evidence="1">
    <location>
        <begin position="36"/>
        <end position="55"/>
    </location>
</feature>
<keyword evidence="1" id="KW-1133">Transmembrane helix</keyword>
<keyword evidence="2" id="KW-0808">Transferase</keyword>
<accession>A0A2B9QHK3</accession>
<reference evidence="2 3" key="1">
    <citation type="submission" date="2017-09" db="EMBL/GenBank/DDBJ databases">
        <title>Large-scale bioinformatics analysis of Bacillus genomes uncovers conserved roles of natural products in bacterial physiology.</title>
        <authorList>
            <consortium name="Agbiome Team Llc"/>
            <person name="Bleich R.M."/>
            <person name="Grubbs K.J."/>
            <person name="Santa Maria K.C."/>
            <person name="Allen S.E."/>
            <person name="Farag S."/>
            <person name="Shank E.A."/>
            <person name="Bowers A."/>
        </authorList>
    </citation>
    <scope>NUCLEOTIDE SEQUENCE [LARGE SCALE GENOMIC DNA]</scope>
    <source>
        <strain evidence="2 3">AFS050027</strain>
    </source>
</reference>